<keyword evidence="3" id="KW-1185">Reference proteome</keyword>
<dbReference type="EMBL" id="CAMPGE010026797">
    <property type="protein sequence ID" value="CAI2384462.1"/>
    <property type="molecule type" value="Genomic_DNA"/>
</dbReference>
<sequence length="835" mass="96408">MKKTLVLKWRVLKMPVKTYLRQLFNRDMDLAPFEVPTVLFELHENSLLYMDREEWDKALILLQKAQVLVDQTKFKKDRLIIVIIFHNTALCHQMMGNLEEASLFLETAVLNLEILSLMPEFQAPPVKNHIIYLEGLLRMQLCALFSQLHRHREGLYHSQISVRISHYLIRDTFNYSDAMKVRDILESMDQKDSDKDDGQSFTFLSILQKNYISIQPVLKEIYKRLVREENGVDTLESKAERYVTTDGAKATMDQKYKNRDPNDIDMRNILGFMNQNLYHDYMNITNIMKLKRLDFRDVYGNRSPDLILTRENLVERLILLVASYFCIGTELRFLKQMNTEGFKDTQDAEFWHGKAVELAVNFLPSNAPLVKHIVNSYSKHHSPCNDEIPEDKEVQEDVHIFKAQNGIISGKLAPMVKKVGGTSIRLTPLDIPQNDYLADIFDDKDEPQSEKNLEASSSAQNVESKNGNNDSNNEYNDNYLSIKPEKSSESIKEKRSRPLTSKGKRKLIRSKNNTENISNDAIAASGNHKDSEEESCTRPLTISDASKKSRKRKGSQEKTSQFDSKSTTIIIHDKDVNTDNLHISVYKKRKDNSNANDSIEANSRKFSGRGQKDLKSSERIENQIYSHNDSRGNSRRKRARTKKHHTGSEILLKESNPRNPKERNVSVEIAKNKSIAELYKGPAHQQSMNIKKKSIQYSMKRSRINDLLKSNLSIEGGGYMNEKNIKLAITKELRKSSGYKRFKDFRHSSSSIPNAVNLSSNLNTRNKKHNLYPYENQAMTGKDKKSKNNLRYDSFKRKYTVYNDSSQVVTGFNKKLNNNFMRSNAKMSHSLDRDN</sequence>
<feature type="compositionally biased region" description="Low complexity" evidence="1">
    <location>
        <begin position="461"/>
        <end position="482"/>
    </location>
</feature>
<evidence type="ECO:0000313" key="3">
    <source>
        <dbReference type="Proteomes" id="UP001295684"/>
    </source>
</evidence>
<dbReference type="SUPFAM" id="SSF48452">
    <property type="entry name" value="TPR-like"/>
    <property type="match status" value="1"/>
</dbReference>
<evidence type="ECO:0000256" key="1">
    <source>
        <dbReference type="SAM" id="MobiDB-lite"/>
    </source>
</evidence>
<feature type="compositionally biased region" description="Basic and acidic residues" evidence="1">
    <location>
        <begin position="483"/>
        <end position="493"/>
    </location>
</feature>
<evidence type="ECO:0000313" key="2">
    <source>
        <dbReference type="EMBL" id="CAI2384462.1"/>
    </source>
</evidence>
<feature type="compositionally biased region" description="Basic residues" evidence="1">
    <location>
        <begin position="633"/>
        <end position="645"/>
    </location>
</feature>
<feature type="compositionally biased region" description="Basic residues" evidence="1">
    <location>
        <begin position="494"/>
        <end position="509"/>
    </location>
</feature>
<proteinExistence type="predicted"/>
<dbReference type="InterPro" id="IPR011990">
    <property type="entry name" value="TPR-like_helical_dom_sf"/>
</dbReference>
<comment type="caution">
    <text evidence="2">The sequence shown here is derived from an EMBL/GenBank/DDBJ whole genome shotgun (WGS) entry which is preliminary data.</text>
</comment>
<feature type="compositionally biased region" description="Polar residues" evidence="1">
    <location>
        <begin position="593"/>
        <end position="605"/>
    </location>
</feature>
<reference evidence="2" key="1">
    <citation type="submission" date="2023-07" db="EMBL/GenBank/DDBJ databases">
        <authorList>
            <consortium name="AG Swart"/>
            <person name="Singh M."/>
            <person name="Singh A."/>
            <person name="Seah K."/>
            <person name="Emmerich C."/>
        </authorList>
    </citation>
    <scope>NUCLEOTIDE SEQUENCE</scope>
    <source>
        <strain evidence="2">DP1</strain>
    </source>
</reference>
<name>A0AAD1Y4E2_EUPCR</name>
<feature type="compositionally biased region" description="Polar residues" evidence="1">
    <location>
        <begin position="510"/>
        <end position="519"/>
    </location>
</feature>
<protein>
    <submittedName>
        <fullName evidence="2">Uncharacterized protein</fullName>
    </submittedName>
</protein>
<feature type="compositionally biased region" description="Basic and acidic residues" evidence="1">
    <location>
        <begin position="610"/>
        <end position="621"/>
    </location>
</feature>
<organism evidence="2 3">
    <name type="scientific">Euplotes crassus</name>
    <dbReference type="NCBI Taxonomy" id="5936"/>
    <lineage>
        <taxon>Eukaryota</taxon>
        <taxon>Sar</taxon>
        <taxon>Alveolata</taxon>
        <taxon>Ciliophora</taxon>
        <taxon>Intramacronucleata</taxon>
        <taxon>Spirotrichea</taxon>
        <taxon>Hypotrichia</taxon>
        <taxon>Euplotida</taxon>
        <taxon>Euplotidae</taxon>
        <taxon>Moneuplotes</taxon>
    </lineage>
</organism>
<feature type="region of interest" description="Disordered" evidence="1">
    <location>
        <begin position="446"/>
        <end position="565"/>
    </location>
</feature>
<feature type="region of interest" description="Disordered" evidence="1">
    <location>
        <begin position="593"/>
        <end position="649"/>
    </location>
</feature>
<gene>
    <name evidence="2" type="ORF">ECRASSUSDP1_LOCUS25989</name>
</gene>
<dbReference type="AlphaFoldDB" id="A0AAD1Y4E2"/>
<accession>A0AAD1Y4E2</accession>
<dbReference type="Proteomes" id="UP001295684">
    <property type="component" value="Unassembled WGS sequence"/>
</dbReference>